<dbReference type="Pfam" id="PF10949">
    <property type="entry name" value="DUF2777"/>
    <property type="match status" value="1"/>
</dbReference>
<dbReference type="RefSeq" id="WP_126408812.1">
    <property type="nucleotide sequence ID" value="NZ_RXNT01000008.1"/>
</dbReference>
<organism evidence="1 2">
    <name type="scientific">Bacillus yapensis</name>
    <dbReference type="NCBI Taxonomy" id="2492960"/>
    <lineage>
        <taxon>Bacteria</taxon>
        <taxon>Bacillati</taxon>
        <taxon>Bacillota</taxon>
        <taxon>Bacilli</taxon>
        <taxon>Bacillales</taxon>
        <taxon>Bacillaceae</taxon>
        <taxon>Bacillus</taxon>
    </lineage>
</organism>
<dbReference type="AlphaFoldDB" id="A0A3S0IDT8"/>
<dbReference type="OrthoDB" id="2923064at2"/>
<evidence type="ECO:0000313" key="1">
    <source>
        <dbReference type="EMBL" id="RTR31495.1"/>
    </source>
</evidence>
<dbReference type="EMBL" id="RXNT01000008">
    <property type="protein sequence ID" value="RTR31495.1"/>
    <property type="molecule type" value="Genomic_DNA"/>
</dbReference>
<keyword evidence="2" id="KW-1185">Reference proteome</keyword>
<dbReference type="InterPro" id="IPR024488">
    <property type="entry name" value="DUF2777"/>
</dbReference>
<reference evidence="1 2" key="1">
    <citation type="submission" date="2018-12" db="EMBL/GenBank/DDBJ databases">
        <title>Bacillus yapensis draft genome sequence.</title>
        <authorList>
            <person name="Yu L."/>
            <person name="Xu X."/>
            <person name="Tang X."/>
        </authorList>
    </citation>
    <scope>NUCLEOTIDE SEQUENCE [LARGE SCALE GENOMIC DNA]</scope>
    <source>
        <strain evidence="1 2">XXST-01</strain>
    </source>
</reference>
<comment type="caution">
    <text evidence="1">The sequence shown here is derived from an EMBL/GenBank/DDBJ whole genome shotgun (WGS) entry which is preliminary data.</text>
</comment>
<evidence type="ECO:0000313" key="2">
    <source>
        <dbReference type="Proteomes" id="UP000271374"/>
    </source>
</evidence>
<sequence length="187" mass="22757">MNRQQRSKLIEFQTRAFIEGTVEYINEQWVFFENETEEASLLEEYLHQEIEVFRHNRFRKGVLFEEGKIAFTDEILVLKNNDTIRIRKNLIYSLERLLEEISDDAFYQFVTHLNSLKFSVYDCIYCYNHLTFLNKEERKEGVNFIIFDNQEDICSIQHHFCYYEKKNDRFEFTLNNGKRTIIEKLTS</sequence>
<gene>
    <name evidence="1" type="ORF">EKG37_11505</name>
</gene>
<protein>
    <submittedName>
        <fullName evidence="1">DUF2777 domain-containing protein</fullName>
    </submittedName>
</protein>
<dbReference type="Proteomes" id="UP000271374">
    <property type="component" value="Unassembled WGS sequence"/>
</dbReference>
<name>A0A3S0IDT8_9BACI</name>
<accession>A0A3S0IDT8</accession>
<proteinExistence type="predicted"/>